<organism evidence="2">
    <name type="scientific">Ruegeria sp. PrR005</name>
    <dbReference type="NCBI Taxonomy" id="2706882"/>
    <lineage>
        <taxon>Bacteria</taxon>
        <taxon>Pseudomonadati</taxon>
        <taxon>Pseudomonadota</taxon>
        <taxon>Alphaproteobacteria</taxon>
        <taxon>Rhodobacterales</taxon>
        <taxon>Roseobacteraceae</taxon>
        <taxon>Ruegeria</taxon>
    </lineage>
</organism>
<dbReference type="AlphaFoldDB" id="A0A6B2NLU7"/>
<comment type="caution">
    <text evidence="2">The sequence shown here is derived from an EMBL/GenBank/DDBJ whole genome shotgun (WGS) entry which is preliminary data.</text>
</comment>
<dbReference type="RefSeq" id="WP_164127089.1">
    <property type="nucleotide sequence ID" value="NZ_JAAGOX010000002.1"/>
</dbReference>
<sequence>MAKSSTERMREKKERDEAARRALGDATYPYLRETFSQFLGHEGNYSNVEIALGLAGIEAPQIEDERDPEAFAIEEVIAGVEDPFPGAKGAIGRAEVMIDCYIDAAIELAGVVNNYKRQEIEARLSELESSDTADKATAMKEAVRLNKMLDQLNKQVRRSFPQWKVTGA</sequence>
<feature type="region of interest" description="Disordered" evidence="1">
    <location>
        <begin position="1"/>
        <end position="20"/>
    </location>
</feature>
<gene>
    <name evidence="2" type="ORF">G0P99_01705</name>
</gene>
<accession>A0A6B2NLU7</accession>
<proteinExistence type="predicted"/>
<evidence type="ECO:0000256" key="1">
    <source>
        <dbReference type="SAM" id="MobiDB-lite"/>
    </source>
</evidence>
<evidence type="ECO:0000313" key="2">
    <source>
        <dbReference type="EMBL" id="NDW43669.1"/>
    </source>
</evidence>
<name>A0A6B2NLU7_9RHOB</name>
<protein>
    <submittedName>
        <fullName evidence="2">Uncharacterized protein</fullName>
    </submittedName>
</protein>
<dbReference type="EMBL" id="JAAGOX010000002">
    <property type="protein sequence ID" value="NDW43669.1"/>
    <property type="molecule type" value="Genomic_DNA"/>
</dbReference>
<reference evidence="2" key="1">
    <citation type="submission" date="2020-02" db="EMBL/GenBank/DDBJ databases">
        <title>Delineation of the pyrene-degrading pathway in Roseobacter clade bacteria by genomic analysis.</title>
        <authorList>
            <person name="Zhou H."/>
            <person name="Wang H."/>
        </authorList>
    </citation>
    <scope>NUCLEOTIDE SEQUENCE</scope>
    <source>
        <strain evidence="2">PrR005</strain>
    </source>
</reference>